<evidence type="ECO:0000313" key="8">
    <source>
        <dbReference type="EMBL" id="MUB63678.1"/>
    </source>
</evidence>
<name>A0A174QBI5_9FIRM</name>
<dbReference type="FunFam" id="1.10.287.130:FF:000001">
    <property type="entry name" value="Two-component sensor histidine kinase"/>
    <property type="match status" value="1"/>
</dbReference>
<dbReference type="PANTHER" id="PTHR45453:SF1">
    <property type="entry name" value="PHOSPHATE REGULON SENSOR PROTEIN PHOR"/>
    <property type="match status" value="1"/>
</dbReference>
<dbReference type="Pfam" id="PF02518">
    <property type="entry name" value="HATPase_c"/>
    <property type="match status" value="1"/>
</dbReference>
<comment type="catalytic activity">
    <reaction evidence="1">
        <text>ATP + protein L-histidine = ADP + protein N-phospho-L-histidine.</text>
        <dbReference type="EC" id="2.7.13.3"/>
    </reaction>
</comment>
<dbReference type="InterPro" id="IPR005467">
    <property type="entry name" value="His_kinase_dom"/>
</dbReference>
<evidence type="ECO:0000256" key="1">
    <source>
        <dbReference type="ARBA" id="ARBA00000085"/>
    </source>
</evidence>
<dbReference type="InterPro" id="IPR003661">
    <property type="entry name" value="HisK_dim/P_dom"/>
</dbReference>
<keyword evidence="7" id="KW-0902">Two-component regulatory system</keyword>
<evidence type="ECO:0000256" key="4">
    <source>
        <dbReference type="ARBA" id="ARBA00022553"/>
    </source>
</evidence>
<dbReference type="InterPro" id="IPR050351">
    <property type="entry name" value="BphY/WalK/GraS-like"/>
</dbReference>
<dbReference type="SUPFAM" id="SSF55874">
    <property type="entry name" value="ATPase domain of HSP90 chaperone/DNA topoisomerase II/histidine kinase"/>
    <property type="match status" value="1"/>
</dbReference>
<evidence type="ECO:0000256" key="6">
    <source>
        <dbReference type="ARBA" id="ARBA00022777"/>
    </source>
</evidence>
<evidence type="ECO:0000256" key="3">
    <source>
        <dbReference type="ARBA" id="ARBA00012438"/>
    </source>
</evidence>
<dbReference type="Gene3D" id="1.10.287.130">
    <property type="match status" value="1"/>
</dbReference>
<dbReference type="GO" id="GO:0016036">
    <property type="term" value="P:cellular response to phosphate starvation"/>
    <property type="evidence" value="ECO:0007669"/>
    <property type="project" value="TreeGrafter"/>
</dbReference>
<dbReference type="PANTHER" id="PTHR45453">
    <property type="entry name" value="PHOSPHATE REGULON SENSOR PROTEIN PHOR"/>
    <property type="match status" value="1"/>
</dbReference>
<evidence type="ECO:0000256" key="2">
    <source>
        <dbReference type="ARBA" id="ARBA00004370"/>
    </source>
</evidence>
<protein>
    <recommendedName>
        <fullName evidence="3">histidine kinase</fullName>
        <ecNumber evidence="3">2.7.13.3</ecNumber>
    </recommendedName>
</protein>
<dbReference type="GeneID" id="93150556"/>
<accession>A0A174QBI5</accession>
<dbReference type="InterPro" id="IPR004358">
    <property type="entry name" value="Sig_transdc_His_kin-like_C"/>
</dbReference>
<dbReference type="PRINTS" id="PR00344">
    <property type="entry name" value="BCTRLSENSOR"/>
</dbReference>
<dbReference type="AlphaFoldDB" id="A0A174QBI5"/>
<dbReference type="RefSeq" id="WP_006774626.1">
    <property type="nucleotide sequence ID" value="NZ_CABJBJ010000008.1"/>
</dbReference>
<keyword evidence="6 8" id="KW-0418">Kinase</keyword>
<dbReference type="OrthoDB" id="9813151at2"/>
<gene>
    <name evidence="8" type="ORF">GNE07_11490</name>
</gene>
<dbReference type="CDD" id="cd00082">
    <property type="entry name" value="HisKA"/>
    <property type="match status" value="1"/>
</dbReference>
<evidence type="ECO:0000256" key="5">
    <source>
        <dbReference type="ARBA" id="ARBA00022679"/>
    </source>
</evidence>
<evidence type="ECO:0000256" key="7">
    <source>
        <dbReference type="ARBA" id="ARBA00023012"/>
    </source>
</evidence>
<dbReference type="GO" id="GO:0000155">
    <property type="term" value="F:phosphorelay sensor kinase activity"/>
    <property type="evidence" value="ECO:0007669"/>
    <property type="project" value="InterPro"/>
</dbReference>
<comment type="caution">
    <text evidence="8">The sequence shown here is derived from an EMBL/GenBank/DDBJ whole genome shotgun (WGS) entry which is preliminary data.</text>
</comment>
<dbReference type="InterPro" id="IPR003594">
    <property type="entry name" value="HATPase_dom"/>
</dbReference>
<proteinExistence type="predicted"/>
<dbReference type="Gene3D" id="3.30.565.10">
    <property type="entry name" value="Histidine kinase-like ATPase, C-terminal domain"/>
    <property type="match status" value="1"/>
</dbReference>
<dbReference type="SUPFAM" id="SSF47384">
    <property type="entry name" value="Homodimeric domain of signal transducing histidine kinase"/>
    <property type="match status" value="1"/>
</dbReference>
<dbReference type="EMBL" id="WNME01000006">
    <property type="protein sequence ID" value="MUB63678.1"/>
    <property type="molecule type" value="Genomic_DNA"/>
</dbReference>
<organism evidence="8 9">
    <name type="scientific">Hungatella hathewayi</name>
    <dbReference type="NCBI Taxonomy" id="154046"/>
    <lineage>
        <taxon>Bacteria</taxon>
        <taxon>Bacillati</taxon>
        <taxon>Bacillota</taxon>
        <taxon>Clostridia</taxon>
        <taxon>Lachnospirales</taxon>
        <taxon>Lachnospiraceae</taxon>
        <taxon>Hungatella</taxon>
    </lineage>
</organism>
<dbReference type="PROSITE" id="PS50109">
    <property type="entry name" value="HIS_KIN"/>
    <property type="match status" value="1"/>
</dbReference>
<dbReference type="GO" id="GO:0004721">
    <property type="term" value="F:phosphoprotein phosphatase activity"/>
    <property type="evidence" value="ECO:0007669"/>
    <property type="project" value="TreeGrafter"/>
</dbReference>
<dbReference type="Proteomes" id="UP000434223">
    <property type="component" value="Unassembled WGS sequence"/>
</dbReference>
<dbReference type="SMART" id="SM00388">
    <property type="entry name" value="HisKA"/>
    <property type="match status" value="1"/>
</dbReference>
<dbReference type="GO" id="GO:0005886">
    <property type="term" value="C:plasma membrane"/>
    <property type="evidence" value="ECO:0007669"/>
    <property type="project" value="TreeGrafter"/>
</dbReference>
<keyword evidence="4" id="KW-0597">Phosphoprotein</keyword>
<dbReference type="InterPro" id="IPR036890">
    <property type="entry name" value="HATPase_C_sf"/>
</dbReference>
<dbReference type="Pfam" id="PF00512">
    <property type="entry name" value="HisKA"/>
    <property type="match status" value="1"/>
</dbReference>
<evidence type="ECO:0000313" key="9">
    <source>
        <dbReference type="Proteomes" id="UP000434223"/>
    </source>
</evidence>
<dbReference type="EC" id="2.7.13.3" evidence="3"/>
<comment type="subcellular location">
    <subcellularLocation>
        <location evidence="2">Membrane</location>
    </subcellularLocation>
</comment>
<reference evidence="8 9" key="1">
    <citation type="submission" date="2019-09" db="EMBL/GenBank/DDBJ databases">
        <title>Draft genome sequencing of Hungatella hathewayi 123Y-2.</title>
        <authorList>
            <person name="Lv Q."/>
            <person name="Li S."/>
        </authorList>
    </citation>
    <scope>NUCLEOTIDE SEQUENCE [LARGE SCALE GENOMIC DNA]</scope>
    <source>
        <strain evidence="8 9">123Y-2</strain>
    </source>
</reference>
<keyword evidence="5" id="KW-0808">Transferase</keyword>
<dbReference type="InterPro" id="IPR036097">
    <property type="entry name" value="HisK_dim/P_sf"/>
</dbReference>
<dbReference type="SMART" id="SM00387">
    <property type="entry name" value="HATPase_c"/>
    <property type="match status" value="1"/>
</dbReference>
<sequence>MKEISRLRLKFICYNMLIVTAVIGITFCAAAFIMEKRVGAQGRQALAKVVSQEEHPLIFTTISPAQIPYFSVIVGEDGMVTPWEGGYESFPGQDFLEQMAWLSMAGEEDMGILEGYHLRYLRVSRPTGYMIAFADTSYEDSLRSGVMKYGGLACAGIWLGFLVLSYFFSRWAVKPVEESIRMQKQFVADASHELKTPLTVITANTELLSEQYTGISAEADKWLEHIMQECREMRSLVESLLMLAKNDALTQKKGTFSVFSLSDLVMEKVLTFEPVFYQEEKQLEYQLDEEVQMLGDPEQMGQLIKALLDNAVKYSLPKGKTVVKLETAGRRRIRLWVNSQGEAIPEDKRSLIFRRFYRGDSARSSCSGYGLGLAIAAETAGKHRGRIGMEYRDGMNCFYVRLNCHKSCKRLGKNIGKFD</sequence>